<evidence type="ECO:0000256" key="3">
    <source>
        <dbReference type="ARBA" id="ARBA00022618"/>
    </source>
</evidence>
<dbReference type="SMART" id="SM00771">
    <property type="entry name" value="ZipA_C"/>
    <property type="match status" value="1"/>
</dbReference>
<dbReference type="PANTHER" id="PTHR38685:SF1">
    <property type="entry name" value="CELL DIVISION PROTEIN ZIPA"/>
    <property type="match status" value="1"/>
</dbReference>
<dbReference type="SUPFAM" id="SSF64383">
    <property type="entry name" value="Cell-division protein ZipA, C-terminal domain"/>
    <property type="match status" value="1"/>
</dbReference>
<dbReference type="GO" id="GO:0051301">
    <property type="term" value="P:cell division"/>
    <property type="evidence" value="ECO:0007669"/>
    <property type="project" value="UniProtKB-KW"/>
</dbReference>
<keyword evidence="4 8" id="KW-0812">Transmembrane</keyword>
<protein>
    <recommendedName>
        <fullName evidence="8 9">Cell division protein ZipA</fullName>
    </recommendedName>
</protein>
<dbReference type="InterPro" id="IPR011919">
    <property type="entry name" value="Cell_div_ZipA"/>
</dbReference>
<feature type="compositionally biased region" description="Acidic residues" evidence="10">
    <location>
        <begin position="96"/>
        <end position="105"/>
    </location>
</feature>
<proteinExistence type="inferred from homology"/>
<feature type="compositionally biased region" description="Pro residues" evidence="10">
    <location>
        <begin position="106"/>
        <end position="124"/>
    </location>
</feature>
<evidence type="ECO:0000313" key="12">
    <source>
        <dbReference type="EMBL" id="QQB20882.1"/>
    </source>
</evidence>
<feature type="compositionally biased region" description="Basic and acidic residues" evidence="10">
    <location>
        <begin position="35"/>
        <end position="52"/>
    </location>
</feature>
<dbReference type="InterPro" id="IPR007449">
    <property type="entry name" value="ZipA_FtsZ-bd_C"/>
</dbReference>
<dbReference type="PANTHER" id="PTHR38685">
    <property type="entry name" value="CELL DIVISION PROTEIN ZIPA"/>
    <property type="match status" value="1"/>
</dbReference>
<accession>A0A7T4ABN9</accession>
<feature type="compositionally biased region" description="Basic and acidic residues" evidence="10">
    <location>
        <begin position="70"/>
        <end position="89"/>
    </location>
</feature>
<dbReference type="Pfam" id="PF04354">
    <property type="entry name" value="ZipA_C"/>
    <property type="match status" value="1"/>
</dbReference>
<dbReference type="GeneID" id="69550606"/>
<keyword evidence="13" id="KW-1185">Reference proteome</keyword>
<keyword evidence="2 8" id="KW-0997">Cell inner membrane</keyword>
<evidence type="ECO:0000256" key="5">
    <source>
        <dbReference type="ARBA" id="ARBA00022989"/>
    </source>
</evidence>
<comment type="similarity">
    <text evidence="8 9">Belongs to the ZipA family.</text>
</comment>
<evidence type="ECO:0000256" key="10">
    <source>
        <dbReference type="SAM" id="MobiDB-lite"/>
    </source>
</evidence>
<dbReference type="HAMAP" id="MF_00509">
    <property type="entry name" value="ZipA"/>
    <property type="match status" value="1"/>
</dbReference>
<evidence type="ECO:0000256" key="6">
    <source>
        <dbReference type="ARBA" id="ARBA00023136"/>
    </source>
</evidence>
<comment type="subunit">
    <text evidence="8">Interacts with FtsZ via their C-terminal domains.</text>
</comment>
<keyword evidence="5 8" id="KW-1133">Transmembrane helix</keyword>
<comment type="function">
    <text evidence="8 9">Essential cell division protein that stabilizes the FtsZ protofilaments by cross-linking them and that serves as a cytoplasmic membrane anchor for the Z ring. Also required for the recruitment to the septal ring of downstream cell division proteins.</text>
</comment>
<evidence type="ECO:0000313" key="13">
    <source>
        <dbReference type="Proteomes" id="UP000595481"/>
    </source>
</evidence>
<evidence type="ECO:0000256" key="4">
    <source>
        <dbReference type="ARBA" id="ARBA00022692"/>
    </source>
</evidence>
<feature type="region of interest" description="Disordered" evidence="10">
    <location>
        <begin position="35"/>
        <end position="169"/>
    </location>
</feature>
<dbReference type="NCBIfam" id="TIGR02205">
    <property type="entry name" value="septum_zipA"/>
    <property type="match status" value="1"/>
</dbReference>
<dbReference type="EMBL" id="CP066092">
    <property type="protein sequence ID" value="QQB20882.1"/>
    <property type="molecule type" value="Genomic_DNA"/>
</dbReference>
<dbReference type="InterPro" id="IPR036765">
    <property type="entry name" value="ZipA_FtsZ-bd_C_sf"/>
</dbReference>
<keyword evidence="3 8" id="KW-0132">Cell division</keyword>
<evidence type="ECO:0000256" key="7">
    <source>
        <dbReference type="ARBA" id="ARBA00023306"/>
    </source>
</evidence>
<feature type="domain" description="ZipA C-terminal FtsZ-binding" evidence="11">
    <location>
        <begin position="244"/>
        <end position="374"/>
    </location>
</feature>
<gene>
    <name evidence="8 12" type="primary">zipA</name>
    <name evidence="12" type="ORF">I6H43_04955</name>
</gene>
<evidence type="ECO:0000256" key="8">
    <source>
        <dbReference type="HAMAP-Rule" id="MF_00509"/>
    </source>
</evidence>
<feature type="compositionally biased region" description="Acidic residues" evidence="10">
    <location>
        <begin position="125"/>
        <end position="143"/>
    </location>
</feature>
<dbReference type="Proteomes" id="UP000595481">
    <property type="component" value="Chromosome"/>
</dbReference>
<comment type="subcellular location">
    <subcellularLocation>
        <location evidence="8">Cell inner membrane</location>
        <topology evidence="8">Single-pass type I membrane protein</topology>
    </subcellularLocation>
    <text evidence="8">Localizes to the Z ring in an FtsZ-dependent manner.</text>
</comment>
<organism evidence="12 13">
    <name type="scientific">Aeromonas jandaei</name>
    <dbReference type="NCBI Taxonomy" id="650"/>
    <lineage>
        <taxon>Bacteria</taxon>
        <taxon>Pseudomonadati</taxon>
        <taxon>Pseudomonadota</taxon>
        <taxon>Gammaproteobacteria</taxon>
        <taxon>Aeromonadales</taxon>
        <taxon>Aeromonadaceae</taxon>
        <taxon>Aeromonas</taxon>
    </lineage>
</organism>
<keyword evidence="7 8" id="KW-0131">Cell cycle</keyword>
<name>A0A7T4ABN9_AERJA</name>
<keyword evidence="1 8" id="KW-1003">Cell membrane</keyword>
<reference evidence="12 13" key="1">
    <citation type="submission" date="2020-12" db="EMBL/GenBank/DDBJ databases">
        <title>FDA dAtabase for Regulatory Grade micrObial Sequences (FDA-ARGOS): Supporting development and validation of Infectious Disease Dx tests.</title>
        <authorList>
            <person name="Sproer C."/>
            <person name="Gronow S."/>
            <person name="Severitt S."/>
            <person name="Schroder I."/>
            <person name="Tallon L."/>
            <person name="Sadzewicz L."/>
            <person name="Zhao X."/>
            <person name="Boylan J."/>
            <person name="Ott S."/>
            <person name="Bowen H."/>
            <person name="Vavikolanu K."/>
            <person name="Mehta A."/>
            <person name="Aluvathingal J."/>
            <person name="Nadendla S."/>
            <person name="Lowell S."/>
            <person name="Myers T."/>
            <person name="Yan Y."/>
            <person name="Sichtig H."/>
        </authorList>
    </citation>
    <scope>NUCLEOTIDE SEQUENCE [LARGE SCALE GENOMIC DNA]</scope>
    <source>
        <strain evidence="12 13">FDAARGOS_986</strain>
    </source>
</reference>
<evidence type="ECO:0000259" key="11">
    <source>
        <dbReference type="SMART" id="SM00771"/>
    </source>
</evidence>
<evidence type="ECO:0000256" key="1">
    <source>
        <dbReference type="ARBA" id="ARBA00022475"/>
    </source>
</evidence>
<evidence type="ECO:0000256" key="2">
    <source>
        <dbReference type="ARBA" id="ARBA00022519"/>
    </source>
</evidence>
<evidence type="ECO:0000256" key="9">
    <source>
        <dbReference type="RuleBase" id="RU003612"/>
    </source>
</evidence>
<feature type="transmembrane region" description="Helical" evidence="8">
    <location>
        <begin position="6"/>
        <end position="25"/>
    </location>
</feature>
<dbReference type="Gene3D" id="3.30.1400.10">
    <property type="entry name" value="ZipA, C-terminal FtsZ-binding domain"/>
    <property type="match status" value="1"/>
</dbReference>
<dbReference type="RefSeq" id="WP_033115774.1">
    <property type="nucleotide sequence ID" value="NZ_CAWMFX010000052.1"/>
</dbReference>
<keyword evidence="6 8" id="KW-0472">Membrane</keyword>
<sequence>MQELRYILVALGGIAIAALLIHGLWSNKKNRQAPIKEKPLGRMESKSRNRDDDAFDSDGIGQVRVVSSGRRAEPKLHRDEESRQPELSRRSSLPAFDDEDDEDDLPPPVVRKPAARPVPPPPPVYEEEEAYDEPQPEVVEEEPAAPVRKPAQVNRRTPVYRSRPQREPVMQVQDDEPLVEPAYATAPTFGVRNESVRAEPVRAAEPEYKPQPRHVAPEPVYEEPVYEAPVEEPRVAAQPVEKIWQDVYVINLMGRPGHELQGATLLSSLMALGFKFGEMDIFHRHEDANGKGEVLFSMINMVKPGTFNPYRMEQFTTPGVSLFMQLPLRSNAAFAFEDMLQAADQLASDLDAMLTDMERSPLSDETIARYRHELAAYEASRD</sequence>